<organism evidence="2 3">
    <name type="scientific">Modicella reniformis</name>
    <dbReference type="NCBI Taxonomy" id="1440133"/>
    <lineage>
        <taxon>Eukaryota</taxon>
        <taxon>Fungi</taxon>
        <taxon>Fungi incertae sedis</taxon>
        <taxon>Mucoromycota</taxon>
        <taxon>Mortierellomycotina</taxon>
        <taxon>Mortierellomycetes</taxon>
        <taxon>Mortierellales</taxon>
        <taxon>Mortierellaceae</taxon>
        <taxon>Modicella</taxon>
    </lineage>
</organism>
<dbReference type="Proteomes" id="UP000749646">
    <property type="component" value="Unassembled WGS sequence"/>
</dbReference>
<evidence type="ECO:0000256" key="1">
    <source>
        <dbReference type="SAM" id="MobiDB-lite"/>
    </source>
</evidence>
<feature type="compositionally biased region" description="Polar residues" evidence="1">
    <location>
        <begin position="1"/>
        <end position="22"/>
    </location>
</feature>
<accession>A0A9P6M9P4</accession>
<sequence length="394" mass="44953">MNTSKANESTDASNTAIANTTPKKCRTDSDKINNIMLDDFVRQHPTDPGLIQFFEWARQEHRVSVRGLERLSDLFHNFRKLTNEDNDETKATKELMAQLYDSQSSQLRDYRKRNALKHQRNDSGDAETNLSGPGTKNSSISGEHFILTGKDISNTLMTYRAKNIKKERQLREVDDLLTLNFIFTKSLLQNLFSVHLASQIFRVDVESPTAEDSAFVSDCSSLVTSNDFLEFNTSYKNELRDREGVSDICRFIIEDWTRTDKLWLTFPTTSNEATFQQDFVIPILKGAFGRIGLPDFWDTFLPVGDKREPFKPDGQWIIDDHSVVIMEAKKPGVREALTAHDERKLLSMMKLSLNEMLTANVVNPAVVGVLVQDRSMEVLIMELNYEALKLRSAP</sequence>
<feature type="region of interest" description="Disordered" evidence="1">
    <location>
        <begin position="115"/>
        <end position="137"/>
    </location>
</feature>
<evidence type="ECO:0000313" key="3">
    <source>
        <dbReference type="Proteomes" id="UP000749646"/>
    </source>
</evidence>
<feature type="region of interest" description="Disordered" evidence="1">
    <location>
        <begin position="1"/>
        <end position="25"/>
    </location>
</feature>
<proteinExistence type="predicted"/>
<keyword evidence="3" id="KW-1185">Reference proteome</keyword>
<dbReference type="AlphaFoldDB" id="A0A9P6M9P4"/>
<evidence type="ECO:0000313" key="2">
    <source>
        <dbReference type="EMBL" id="KAF9983206.1"/>
    </source>
</evidence>
<dbReference type="OrthoDB" id="2438004at2759"/>
<name>A0A9P6M9P4_9FUNG</name>
<comment type="caution">
    <text evidence="2">The sequence shown here is derived from an EMBL/GenBank/DDBJ whole genome shotgun (WGS) entry which is preliminary data.</text>
</comment>
<reference evidence="2" key="1">
    <citation type="journal article" date="2020" name="Fungal Divers.">
        <title>Resolving the Mortierellaceae phylogeny through synthesis of multi-gene phylogenetics and phylogenomics.</title>
        <authorList>
            <person name="Vandepol N."/>
            <person name="Liber J."/>
            <person name="Desiro A."/>
            <person name="Na H."/>
            <person name="Kennedy M."/>
            <person name="Barry K."/>
            <person name="Grigoriev I.V."/>
            <person name="Miller A.N."/>
            <person name="O'Donnell K."/>
            <person name="Stajich J.E."/>
            <person name="Bonito G."/>
        </authorList>
    </citation>
    <scope>NUCLEOTIDE SEQUENCE</scope>
    <source>
        <strain evidence="2">MES-2147</strain>
    </source>
</reference>
<gene>
    <name evidence="2" type="ORF">BGZ65_002058</name>
</gene>
<feature type="compositionally biased region" description="Polar residues" evidence="1">
    <location>
        <begin position="126"/>
        <end position="137"/>
    </location>
</feature>
<dbReference type="EMBL" id="JAAAHW010003502">
    <property type="protein sequence ID" value="KAF9983206.1"/>
    <property type="molecule type" value="Genomic_DNA"/>
</dbReference>
<protein>
    <submittedName>
        <fullName evidence="2">Uncharacterized protein</fullName>
    </submittedName>
</protein>